<dbReference type="AlphaFoldDB" id="A0A6A7G9R7"/>
<dbReference type="Pfam" id="PF00642">
    <property type="entry name" value="zf-CCCH"/>
    <property type="match status" value="1"/>
</dbReference>
<keyword evidence="4 5" id="KW-0862">Zinc</keyword>
<dbReference type="GO" id="GO:0008270">
    <property type="term" value="F:zinc ion binding"/>
    <property type="evidence" value="ECO:0007669"/>
    <property type="project" value="UniProtKB-KW"/>
</dbReference>
<keyword evidence="2 5" id="KW-0479">Metal-binding</keyword>
<sequence>MAKKGKKVGGAAGGKKKNKGDQEKKREKVVSDKTFGMKNKGGKKAQTAMQNVRNSQASNKQMKTDQARKEAMKKSKLQAQQEQDELSKLFREVSSSGSMADAGVDPKSIICEFFKKGSCRKGKKCKFSHDWNQVRRTQKIDLYTDPRENQGDAPSSDAGLCIKFLESVEKQQYGYFWVCPNGGAKCRYRHALPEGYILNTDKEKAQAAENKEEAPSLEETLEDMRTALGGRTDLTPVTLDTFNVWKAAKKTKDTELRLAKAAKVVKSKSQDKSSRLLSGRDLFTFDPTLFVDDDEADDEQYIIAEDDEDEPQEDQRPSSNHVDSQLDNSIPPNAEESSPEQLINDNNAIIIGDESLFLDADFPDDFSDDNNEDG</sequence>
<feature type="domain" description="C3H1-type" evidence="7">
    <location>
        <begin position="105"/>
        <end position="132"/>
    </location>
</feature>
<dbReference type="InterPro" id="IPR000571">
    <property type="entry name" value="Znf_CCCH"/>
</dbReference>
<dbReference type="Gene3D" id="6.20.400.10">
    <property type="match status" value="1"/>
</dbReference>
<dbReference type="PROSITE" id="PS50103">
    <property type="entry name" value="ZF_C3H1"/>
    <property type="match status" value="2"/>
</dbReference>
<feature type="compositionally biased region" description="Polar residues" evidence="6">
    <location>
        <begin position="47"/>
        <end position="61"/>
    </location>
</feature>
<comment type="similarity">
    <text evidence="1">Belongs to the ZC3H15/TMA46 family.</text>
</comment>
<evidence type="ECO:0000256" key="4">
    <source>
        <dbReference type="ARBA" id="ARBA00022833"/>
    </source>
</evidence>
<feature type="compositionally biased region" description="Basic and acidic residues" evidence="6">
    <location>
        <begin position="19"/>
        <end position="31"/>
    </location>
</feature>
<feature type="domain" description="C3H1-type" evidence="7">
    <location>
        <begin position="155"/>
        <end position="193"/>
    </location>
</feature>
<evidence type="ECO:0000256" key="5">
    <source>
        <dbReference type="PROSITE-ProRule" id="PRU00723"/>
    </source>
</evidence>
<feature type="compositionally biased region" description="Polar residues" evidence="6">
    <location>
        <begin position="317"/>
        <end position="346"/>
    </location>
</feature>
<dbReference type="InterPro" id="IPR036855">
    <property type="entry name" value="Znf_CCCH_sf"/>
</dbReference>
<name>A0A6A7G9R7_9CRUS</name>
<evidence type="ECO:0000256" key="1">
    <source>
        <dbReference type="ARBA" id="ARBA00010043"/>
    </source>
</evidence>
<dbReference type="Pfam" id="PF16543">
    <property type="entry name" value="DFRP_C"/>
    <property type="match status" value="1"/>
</dbReference>
<dbReference type="SMART" id="SM00356">
    <property type="entry name" value="ZnF_C3H1"/>
    <property type="match status" value="2"/>
</dbReference>
<dbReference type="PANTHER" id="PTHR12681">
    <property type="entry name" value="ZINC FINGER-CONTAINING PROTEIN P48ZNF"/>
    <property type="match status" value="1"/>
</dbReference>
<feature type="zinc finger region" description="C3H1-type" evidence="5">
    <location>
        <begin position="155"/>
        <end position="193"/>
    </location>
</feature>
<feature type="region of interest" description="Disordered" evidence="6">
    <location>
        <begin position="1"/>
        <end position="83"/>
    </location>
</feature>
<dbReference type="PANTHER" id="PTHR12681:SF0">
    <property type="entry name" value="ZINC FINGER CCCH DOMAIN-CONTAINING PROTEIN 15"/>
    <property type="match status" value="1"/>
</dbReference>
<evidence type="ECO:0000256" key="3">
    <source>
        <dbReference type="ARBA" id="ARBA00022771"/>
    </source>
</evidence>
<feature type="zinc finger region" description="C3H1-type" evidence="5">
    <location>
        <begin position="105"/>
        <end position="132"/>
    </location>
</feature>
<organism evidence="8">
    <name type="scientific">Hirondellea gigas</name>
    <dbReference type="NCBI Taxonomy" id="1518452"/>
    <lineage>
        <taxon>Eukaryota</taxon>
        <taxon>Metazoa</taxon>
        <taxon>Ecdysozoa</taxon>
        <taxon>Arthropoda</taxon>
        <taxon>Crustacea</taxon>
        <taxon>Multicrustacea</taxon>
        <taxon>Malacostraca</taxon>
        <taxon>Eumalacostraca</taxon>
        <taxon>Peracarida</taxon>
        <taxon>Amphipoda</taxon>
        <taxon>Amphilochidea</taxon>
        <taxon>Lysianassida</taxon>
        <taxon>Lysianassidira</taxon>
        <taxon>Lysianassoidea</taxon>
        <taxon>Lysianassidae</taxon>
        <taxon>Hirondellea</taxon>
    </lineage>
</organism>
<proteinExistence type="evidence at transcript level"/>
<dbReference type="GO" id="GO:0002181">
    <property type="term" value="P:cytoplasmic translation"/>
    <property type="evidence" value="ECO:0007669"/>
    <property type="project" value="TreeGrafter"/>
</dbReference>
<reference evidence="8" key="1">
    <citation type="submission" date="2017-11" db="EMBL/GenBank/DDBJ databases">
        <title>The sensing device of the deep-sea amphipod.</title>
        <authorList>
            <person name="Kobayashi H."/>
            <person name="Nagahama T."/>
            <person name="Arai W."/>
            <person name="Sasagawa Y."/>
            <person name="Umeda M."/>
            <person name="Hayashi T."/>
            <person name="Nikaido I."/>
            <person name="Watanabe H."/>
            <person name="Oguri K."/>
            <person name="Kitazato H."/>
            <person name="Fujioka K."/>
            <person name="Kido Y."/>
            <person name="Takami H."/>
        </authorList>
    </citation>
    <scope>NUCLEOTIDE SEQUENCE</scope>
    <source>
        <tissue evidence="8">Whole body</tissue>
    </source>
</reference>
<evidence type="ECO:0000256" key="2">
    <source>
        <dbReference type="ARBA" id="ARBA00022723"/>
    </source>
</evidence>
<keyword evidence="3 5" id="KW-0863">Zinc-finger</keyword>
<dbReference type="InterPro" id="IPR032378">
    <property type="entry name" value="ZC3H15/TMA46_C"/>
</dbReference>
<dbReference type="GO" id="GO:0005829">
    <property type="term" value="C:cytosol"/>
    <property type="evidence" value="ECO:0007669"/>
    <property type="project" value="TreeGrafter"/>
</dbReference>
<dbReference type="SUPFAM" id="SSF90229">
    <property type="entry name" value="CCCH zinc finger"/>
    <property type="match status" value="1"/>
</dbReference>
<evidence type="ECO:0000313" key="8">
    <source>
        <dbReference type="EMBL" id="LAC26883.1"/>
    </source>
</evidence>
<dbReference type="GO" id="GO:0003729">
    <property type="term" value="F:mRNA binding"/>
    <property type="evidence" value="ECO:0007669"/>
    <property type="project" value="TreeGrafter"/>
</dbReference>
<dbReference type="Gene3D" id="4.10.1000.10">
    <property type="entry name" value="Zinc finger, CCCH-type"/>
    <property type="match status" value="1"/>
</dbReference>
<protein>
    <submittedName>
        <fullName evidence="8">Protein isoform a</fullName>
    </submittedName>
</protein>
<feature type="compositionally biased region" description="Basic and acidic residues" evidence="6">
    <location>
        <begin position="62"/>
        <end position="73"/>
    </location>
</feature>
<feature type="region of interest" description="Disordered" evidence="6">
    <location>
        <begin position="306"/>
        <end position="346"/>
    </location>
</feature>
<accession>A0A6A7G9R7</accession>
<evidence type="ECO:0000259" key="7">
    <source>
        <dbReference type="PROSITE" id="PS50103"/>
    </source>
</evidence>
<dbReference type="EMBL" id="IACT01007770">
    <property type="protein sequence ID" value="LAC26883.1"/>
    <property type="molecule type" value="mRNA"/>
</dbReference>
<evidence type="ECO:0000256" key="6">
    <source>
        <dbReference type="SAM" id="MobiDB-lite"/>
    </source>
</evidence>